<dbReference type="InterPro" id="IPR025930">
    <property type="entry name" value="NETI"/>
</dbReference>
<evidence type="ECO:0008006" key="3">
    <source>
        <dbReference type="Google" id="ProtNLM"/>
    </source>
</evidence>
<protein>
    <recommendedName>
        <fullName evidence="3">NETI motif-containing protein</fullName>
    </recommendedName>
</protein>
<comment type="caution">
    <text evidence="1">The sequence shown here is derived from an EMBL/GenBank/DDBJ whole genome shotgun (WGS) entry which is preliminary data.</text>
</comment>
<evidence type="ECO:0000313" key="1">
    <source>
        <dbReference type="EMBL" id="MBM7587556.1"/>
    </source>
</evidence>
<reference evidence="1 2" key="1">
    <citation type="submission" date="2021-01" db="EMBL/GenBank/DDBJ databases">
        <title>Genomic Encyclopedia of Type Strains, Phase IV (KMG-IV): sequencing the most valuable type-strain genomes for metagenomic binning, comparative biology and taxonomic classification.</title>
        <authorList>
            <person name="Goeker M."/>
        </authorList>
    </citation>
    <scope>NUCLEOTIDE SEQUENCE [LARGE SCALE GENOMIC DNA]</scope>
    <source>
        <strain evidence="1 2">DSM 24834</strain>
    </source>
</reference>
<accession>A0ABS2NI73</accession>
<keyword evidence="2" id="KW-1185">Reference proteome</keyword>
<evidence type="ECO:0000313" key="2">
    <source>
        <dbReference type="Proteomes" id="UP001646157"/>
    </source>
</evidence>
<name>A0ABS2NI73_9BACI</name>
<dbReference type="EMBL" id="JAFBDZ010000005">
    <property type="protein sequence ID" value="MBM7587556.1"/>
    <property type="molecule type" value="Genomic_DNA"/>
</dbReference>
<sequence>MSKKKMFEVGENETIEGCLERMNDEGFRPVRRMEKPVFKEEKVKGKSEIVPAGQKIVFEGKKTD</sequence>
<gene>
    <name evidence="1" type="ORF">JOC86_004130</name>
</gene>
<dbReference type="RefSeq" id="WP_205174742.1">
    <property type="nucleotide sequence ID" value="NZ_JAFBDZ010000005.1"/>
</dbReference>
<dbReference type="Pfam" id="PF14044">
    <property type="entry name" value="NETI"/>
    <property type="match status" value="1"/>
</dbReference>
<organism evidence="1 2">
    <name type="scientific">Rossellomorea pakistanensis</name>
    <dbReference type="NCBI Taxonomy" id="992288"/>
    <lineage>
        <taxon>Bacteria</taxon>
        <taxon>Bacillati</taxon>
        <taxon>Bacillota</taxon>
        <taxon>Bacilli</taxon>
        <taxon>Bacillales</taxon>
        <taxon>Bacillaceae</taxon>
        <taxon>Rossellomorea</taxon>
    </lineage>
</organism>
<proteinExistence type="predicted"/>
<dbReference type="Proteomes" id="UP001646157">
    <property type="component" value="Unassembled WGS sequence"/>
</dbReference>